<feature type="compositionally biased region" description="Polar residues" evidence="6">
    <location>
        <begin position="10"/>
        <end position="23"/>
    </location>
</feature>
<dbReference type="GO" id="GO:0005737">
    <property type="term" value="C:cytoplasm"/>
    <property type="evidence" value="ECO:0007669"/>
    <property type="project" value="TreeGrafter"/>
</dbReference>
<dbReference type="GO" id="GO:0070139">
    <property type="term" value="F:SUMO-specific endopeptidase activity"/>
    <property type="evidence" value="ECO:0007669"/>
    <property type="project" value="TreeGrafter"/>
</dbReference>
<feature type="region of interest" description="Disordered" evidence="6">
    <location>
        <begin position="833"/>
        <end position="949"/>
    </location>
</feature>
<dbReference type="STRING" id="454130.A0A0U5GMG4"/>
<comment type="similarity">
    <text evidence="1">Belongs to the peptidase C48 family.</text>
</comment>
<dbReference type="Pfam" id="PF02902">
    <property type="entry name" value="Peptidase_C48"/>
    <property type="match status" value="1"/>
</dbReference>
<dbReference type="OMA" id="ESAHWYV"/>
<evidence type="ECO:0000256" key="3">
    <source>
        <dbReference type="ARBA" id="ARBA00022670"/>
    </source>
</evidence>
<organism evidence="8 9">
    <name type="scientific">Aspergillus calidoustus</name>
    <dbReference type="NCBI Taxonomy" id="454130"/>
    <lineage>
        <taxon>Eukaryota</taxon>
        <taxon>Fungi</taxon>
        <taxon>Dikarya</taxon>
        <taxon>Ascomycota</taxon>
        <taxon>Pezizomycotina</taxon>
        <taxon>Eurotiomycetes</taxon>
        <taxon>Eurotiomycetidae</taxon>
        <taxon>Eurotiales</taxon>
        <taxon>Aspergillaceae</taxon>
        <taxon>Aspergillus</taxon>
        <taxon>Aspergillus subgen. Nidulantes</taxon>
    </lineage>
</organism>
<keyword evidence="2" id="KW-0597">Phosphoprotein</keyword>
<dbReference type="InterPro" id="IPR003653">
    <property type="entry name" value="Peptidase_C48_C"/>
</dbReference>
<dbReference type="EMBL" id="CDMC01000002">
    <property type="protein sequence ID" value="CEN60275.1"/>
    <property type="molecule type" value="Genomic_DNA"/>
</dbReference>
<dbReference type="OrthoDB" id="442460at2759"/>
<keyword evidence="3" id="KW-0645">Protease</keyword>
<dbReference type="PANTHER" id="PTHR46896:SF3">
    <property type="entry name" value="FI06413P-RELATED"/>
    <property type="match status" value="1"/>
</dbReference>
<protein>
    <recommendedName>
        <fullName evidence="7">Ubiquitin-like protease family profile domain-containing protein</fullName>
    </recommendedName>
</protein>
<evidence type="ECO:0000256" key="2">
    <source>
        <dbReference type="ARBA" id="ARBA00022553"/>
    </source>
</evidence>
<accession>A0A0U5GMG4</accession>
<feature type="compositionally biased region" description="Low complexity" evidence="6">
    <location>
        <begin position="916"/>
        <end position="930"/>
    </location>
</feature>
<feature type="domain" description="Ubiquitin-like protease family profile" evidence="7">
    <location>
        <begin position="722"/>
        <end position="1025"/>
    </location>
</feature>
<feature type="compositionally biased region" description="Basic and acidic residues" evidence="6">
    <location>
        <begin position="280"/>
        <end position="322"/>
    </location>
</feature>
<feature type="compositionally biased region" description="Basic and acidic residues" evidence="6">
    <location>
        <begin position="102"/>
        <end position="119"/>
    </location>
</feature>
<gene>
    <name evidence="8" type="ORF">ASPCAL02716</name>
</gene>
<evidence type="ECO:0000256" key="4">
    <source>
        <dbReference type="ARBA" id="ARBA00022786"/>
    </source>
</evidence>
<feature type="compositionally biased region" description="Polar residues" evidence="6">
    <location>
        <begin position="323"/>
        <end position="333"/>
    </location>
</feature>
<proteinExistence type="inferred from homology"/>
<feature type="compositionally biased region" description="Basic and acidic residues" evidence="6">
    <location>
        <begin position="843"/>
        <end position="861"/>
    </location>
</feature>
<name>A0A0U5GMG4_ASPCI</name>
<keyword evidence="4" id="KW-0833">Ubl conjugation pathway</keyword>
<feature type="region of interest" description="Disordered" evidence="6">
    <location>
        <begin position="1"/>
        <end position="429"/>
    </location>
</feature>
<feature type="compositionally biased region" description="Basic residues" evidence="6">
    <location>
        <begin position="937"/>
        <end position="946"/>
    </location>
</feature>
<feature type="compositionally biased region" description="Low complexity" evidence="6">
    <location>
        <begin position="25"/>
        <end position="40"/>
    </location>
</feature>
<feature type="compositionally biased region" description="Basic and acidic residues" evidence="6">
    <location>
        <begin position="1105"/>
        <end position="1128"/>
    </location>
</feature>
<dbReference type="GO" id="GO:0016926">
    <property type="term" value="P:protein desumoylation"/>
    <property type="evidence" value="ECO:0007669"/>
    <property type="project" value="TreeGrafter"/>
</dbReference>
<dbReference type="InterPro" id="IPR051947">
    <property type="entry name" value="Sentrin-specific_protease"/>
</dbReference>
<evidence type="ECO:0000313" key="9">
    <source>
        <dbReference type="Proteomes" id="UP000054771"/>
    </source>
</evidence>
<dbReference type="GO" id="GO:0006508">
    <property type="term" value="P:proteolysis"/>
    <property type="evidence" value="ECO:0007669"/>
    <property type="project" value="UniProtKB-KW"/>
</dbReference>
<evidence type="ECO:0000313" key="8">
    <source>
        <dbReference type="EMBL" id="CEN60275.1"/>
    </source>
</evidence>
<feature type="region of interest" description="Disordered" evidence="6">
    <location>
        <begin position="1204"/>
        <end position="1243"/>
    </location>
</feature>
<feature type="region of interest" description="Disordered" evidence="6">
    <location>
        <begin position="595"/>
        <end position="636"/>
    </location>
</feature>
<keyword evidence="9" id="KW-1185">Reference proteome</keyword>
<evidence type="ECO:0000256" key="1">
    <source>
        <dbReference type="ARBA" id="ARBA00005234"/>
    </source>
</evidence>
<sequence>MQFLKRISDQVLNRTPQPSSELSQPADNPLPSSDAAAAPPVRDDLFSVPSGSDYAPFDGFSSQSAPHRYANRPSTSWKSPSVRRLLRQSTPHSGLGMPTLPWEKEQMRKPNDSTRDELRLFGYGNGKPEPNAVPIVPGQMASTKKPNIPSGFKPVDKISKGVRQSGPVRAQGKERLFHSQPRSALSPPRSNHIADISERSSKRRRVESPEVPPKRISISDDDPMDRLTTRGSPVGTRSTALSPTPSQRSGQMKWPRDYNNGQASEYRNVDKTTRVPRSSPRKEIRSVDRYSSEDKDIRFLREARDERRRESSISGIDAREDPPNSSHEGSNLTVEIPSQPLVRDSQWMKTPQVHIPSIAKGRPPVSRESPDELQGGATVQPVPSSLDRSKRDHTGLPNQSSPSDIRPTTFVSIEKRGPKPKKGKRPASETFRLNSFRTGPHIHDVLGGENDLLVLDPSGRKITITVGDAGIRRDVFFRKILRVLVGDKHSRKLRLELSKESGQDNKMDIELLTSDEKALFSSMIQKLNELGTRIEVQEKKEEWLDKVFNKGKRDSRFCDSPEDPYKRPLQVFDATEEAPKQPCGPRKRARLSDALRGHDGNTAAEISVNSGGGPAKRASPSPPATQNSQTFKTKTAKGVEISVKKYNPVPQPLGRATRSMARRTPTTLIWYVLPSWLMNLANWSCSDDDDIDEDHNLLLDLDVDAKWTRKPLVYPRYGKKKAEVSALDLERLAPHQFLNDNIIGLYMRFLEDHLQRCNVEVAKRVYFFNSYFFATLTNSPRGKRTINYEGVEKWTRNVDLFSYDYIVVPINEDAHWYVVIICNLPYLDGISKQVEPSTSRPPSEVREVPETPEPIKPDEGHATPLSQSPQEEVARQSLASMILSEKQAPQAEGSRSGEEDWPEREEYPGPSCAYFSASSSQPQPDSQVASEAATSPKKGRKPKKKVPLGPKYEVSQPIIITFDSLGAPRTGTISTLKDYLYAEAKSKRGTEINKTLIKGMKAREVPQQPNYSDCGLYLLAYIEKFVQDPDQFVKKLLRKEMRSEDWPKLRSNLLRSRLREFMEKLYSEQEKLTKDRADESGLMVDLRPISYLLESSSGDDTGTETDTKKSAQTERSKLAKPKPEESPHRAPLGQEHGPELEKVEKPNPIELEAQGSVTQTEPQDDLPIITPQSEPRGQPRDREIIEVPDSQDQANVPVVAISQRLESSPSSPAPKLPKRAESVYIDDSDGVETTPTKRTAKPDKSNGFEVQIKVKPIHHTMRFMIYQSLSLADSHHIIFSFLNSSKSHSSFCSLLLSPIQTYVSASISSASSVKFCGTASSTSFRYLSVFSLPFPSPFPFPSLVPKALPGNASFSTRTETRIRLYSNPS</sequence>
<dbReference type="GO" id="GO:0005634">
    <property type="term" value="C:nucleus"/>
    <property type="evidence" value="ECO:0007669"/>
    <property type="project" value="TreeGrafter"/>
</dbReference>
<keyword evidence="5" id="KW-0378">Hydrolase</keyword>
<dbReference type="SUPFAM" id="SSF54001">
    <property type="entry name" value="Cysteine proteinases"/>
    <property type="match status" value="1"/>
</dbReference>
<dbReference type="Gene3D" id="3.40.395.10">
    <property type="entry name" value="Adenoviral Proteinase, Chain A"/>
    <property type="match status" value="1"/>
</dbReference>
<dbReference type="PROSITE" id="PS50600">
    <property type="entry name" value="ULP_PROTEASE"/>
    <property type="match status" value="1"/>
</dbReference>
<evidence type="ECO:0000256" key="5">
    <source>
        <dbReference type="ARBA" id="ARBA00022801"/>
    </source>
</evidence>
<feature type="compositionally biased region" description="Polar residues" evidence="6">
    <location>
        <begin position="229"/>
        <end position="250"/>
    </location>
</feature>
<dbReference type="InterPro" id="IPR038765">
    <property type="entry name" value="Papain-like_cys_pep_sf"/>
</dbReference>
<evidence type="ECO:0000256" key="6">
    <source>
        <dbReference type="SAM" id="MobiDB-lite"/>
    </source>
</evidence>
<reference evidence="9" key="1">
    <citation type="journal article" date="2016" name="Genome Announc.">
        <title>Draft genome sequences of fungus Aspergillus calidoustus.</title>
        <authorList>
            <person name="Horn F."/>
            <person name="Linde J."/>
            <person name="Mattern D.J."/>
            <person name="Walther G."/>
            <person name="Guthke R."/>
            <person name="Scherlach K."/>
            <person name="Martin K."/>
            <person name="Brakhage A.A."/>
            <person name="Petzke L."/>
            <person name="Valiante V."/>
        </authorList>
    </citation>
    <scope>NUCLEOTIDE SEQUENCE [LARGE SCALE GENOMIC DNA]</scope>
    <source>
        <strain evidence="9">SF006504</strain>
    </source>
</reference>
<feature type="region of interest" description="Disordered" evidence="6">
    <location>
        <begin position="1093"/>
        <end position="1140"/>
    </location>
</feature>
<dbReference type="PANTHER" id="PTHR46896">
    <property type="entry name" value="SENTRIN-SPECIFIC PROTEASE"/>
    <property type="match status" value="1"/>
</dbReference>
<evidence type="ECO:0000259" key="7">
    <source>
        <dbReference type="PROSITE" id="PS50600"/>
    </source>
</evidence>
<dbReference type="Proteomes" id="UP000054771">
    <property type="component" value="Unassembled WGS sequence"/>
</dbReference>
<feature type="region of interest" description="Disordered" evidence="6">
    <location>
        <begin position="1154"/>
        <end position="1179"/>
    </location>
</feature>
<feature type="compositionally biased region" description="Polar residues" evidence="6">
    <location>
        <begin position="624"/>
        <end position="633"/>
    </location>
</feature>